<keyword evidence="3" id="KW-0413">Isomerase</keyword>
<organism evidence="3 4">
    <name type="scientific">Thalassobaculum litoreum DSM 18839</name>
    <dbReference type="NCBI Taxonomy" id="1123362"/>
    <lineage>
        <taxon>Bacteria</taxon>
        <taxon>Pseudomonadati</taxon>
        <taxon>Pseudomonadota</taxon>
        <taxon>Alphaproteobacteria</taxon>
        <taxon>Rhodospirillales</taxon>
        <taxon>Thalassobaculaceae</taxon>
        <taxon>Thalassobaculum</taxon>
    </lineage>
</organism>
<name>A0A8G2BHW5_9PROT</name>
<evidence type="ECO:0000313" key="4">
    <source>
        <dbReference type="Proteomes" id="UP000198615"/>
    </source>
</evidence>
<dbReference type="Pfam" id="PF02567">
    <property type="entry name" value="PhzC-PhzF"/>
    <property type="match status" value="1"/>
</dbReference>
<dbReference type="InterPro" id="IPR003719">
    <property type="entry name" value="Phenazine_PhzF-like"/>
</dbReference>
<comment type="similarity">
    <text evidence="1">Belongs to the PhzF family.</text>
</comment>
<evidence type="ECO:0000313" key="3">
    <source>
        <dbReference type="EMBL" id="SDF77375.1"/>
    </source>
</evidence>
<protein>
    <submittedName>
        <fullName evidence="3">Trans-2,3-dihydro-3-hydroxyanthranilate isomerase</fullName>
    </submittedName>
</protein>
<dbReference type="GO" id="GO:0016853">
    <property type="term" value="F:isomerase activity"/>
    <property type="evidence" value="ECO:0007669"/>
    <property type="project" value="UniProtKB-KW"/>
</dbReference>
<keyword evidence="4" id="KW-1185">Reference proteome</keyword>
<dbReference type="OrthoDB" id="9788221at2"/>
<dbReference type="Gene3D" id="3.10.310.10">
    <property type="entry name" value="Diaminopimelate Epimerase, Chain A, domain 1"/>
    <property type="match status" value="2"/>
</dbReference>
<dbReference type="SUPFAM" id="SSF54506">
    <property type="entry name" value="Diaminopimelate epimerase-like"/>
    <property type="match status" value="1"/>
</dbReference>
<dbReference type="NCBIfam" id="TIGR00654">
    <property type="entry name" value="PhzF_family"/>
    <property type="match status" value="1"/>
</dbReference>
<dbReference type="Proteomes" id="UP000198615">
    <property type="component" value="Unassembled WGS sequence"/>
</dbReference>
<dbReference type="PANTHER" id="PTHR13774">
    <property type="entry name" value="PHENAZINE BIOSYNTHESIS PROTEIN"/>
    <property type="match status" value="1"/>
</dbReference>
<proteinExistence type="inferred from homology"/>
<dbReference type="PANTHER" id="PTHR13774:SF32">
    <property type="entry name" value="ANTISENSE-ENHANCING SEQUENCE 1"/>
    <property type="match status" value="1"/>
</dbReference>
<gene>
    <name evidence="3" type="ORF">SAMN05660686_02307</name>
</gene>
<dbReference type="GO" id="GO:0005737">
    <property type="term" value="C:cytoplasm"/>
    <property type="evidence" value="ECO:0007669"/>
    <property type="project" value="TreeGrafter"/>
</dbReference>
<dbReference type="EMBL" id="FNBW01000006">
    <property type="protein sequence ID" value="SDF77375.1"/>
    <property type="molecule type" value="Genomic_DNA"/>
</dbReference>
<comment type="caution">
    <text evidence="3">The sequence shown here is derived from an EMBL/GenBank/DDBJ whole genome shotgun (WGS) entry which is preliminary data.</text>
</comment>
<sequence length="299" mass="31449">MTLSFETVDVFTDTRFGGNPLAVVFGAEGLPTERLQQIAREFNYSETTFVLPPEDPANTARVRIFSTKREMPFAGHPNVGTAAVVGWRGELFGRPLGDTVLFEEIAGVVPVTLERAGGAVIATTLTAPAAFSRHAEIPVAQVAACLGLEETAVTVARHAPVIGSVGLPFILAELSDAEAIRRAQPVAARFADQPAVAANGAILCYARVAEPEIDIRARMFAPIRNVAEDPATGSACGALMGLLGTLEAGQGTLRKRIAQGVEMGRPSLLQGAVDHDDGISTAVRIGGRSVRVLRGTIED</sequence>
<feature type="active site" evidence="2">
    <location>
        <position position="46"/>
    </location>
</feature>
<reference evidence="3 4" key="1">
    <citation type="submission" date="2016-10" db="EMBL/GenBank/DDBJ databases">
        <authorList>
            <person name="Varghese N."/>
            <person name="Submissions S."/>
        </authorList>
    </citation>
    <scope>NUCLEOTIDE SEQUENCE [LARGE SCALE GENOMIC DNA]</scope>
    <source>
        <strain evidence="3 4">DSM 18839</strain>
    </source>
</reference>
<evidence type="ECO:0000256" key="1">
    <source>
        <dbReference type="ARBA" id="ARBA00008270"/>
    </source>
</evidence>
<evidence type="ECO:0000256" key="2">
    <source>
        <dbReference type="PIRSR" id="PIRSR016184-1"/>
    </source>
</evidence>
<dbReference type="PIRSF" id="PIRSF016184">
    <property type="entry name" value="PhzC_PhzF"/>
    <property type="match status" value="1"/>
</dbReference>
<dbReference type="AlphaFoldDB" id="A0A8G2BHW5"/>
<accession>A0A8G2BHW5</accession>
<dbReference type="RefSeq" id="WP_093150364.1">
    <property type="nucleotide sequence ID" value="NZ_FNBW01000006.1"/>
</dbReference>